<reference evidence="1 2" key="1">
    <citation type="journal article" date="2019" name="Int. J. Syst. Evol. Microbiol.">
        <title>The Global Catalogue of Microorganisms (GCM) 10K type strain sequencing project: providing services to taxonomists for standard genome sequencing and annotation.</title>
        <authorList>
            <consortium name="The Broad Institute Genomics Platform"/>
            <consortium name="The Broad Institute Genome Sequencing Center for Infectious Disease"/>
            <person name="Wu L."/>
            <person name="Ma J."/>
        </authorList>
    </citation>
    <scope>NUCLEOTIDE SEQUENCE [LARGE SCALE GENOMIC DNA]</scope>
    <source>
        <strain evidence="1 2">JCM 11813</strain>
    </source>
</reference>
<gene>
    <name evidence="1" type="ORF">GCM10009606_31730</name>
</gene>
<comment type="caution">
    <text evidence="1">The sequence shown here is derived from an EMBL/GenBank/DDBJ whole genome shotgun (WGS) entry which is preliminary data.</text>
</comment>
<name>A0ABN1UGL1_9ACTN</name>
<accession>A0ABN1UGL1</accession>
<dbReference type="RefSeq" id="WP_343908563.1">
    <property type="nucleotide sequence ID" value="NZ_BAAAJE010000016.1"/>
</dbReference>
<keyword evidence="2" id="KW-1185">Reference proteome</keyword>
<protein>
    <recommendedName>
        <fullName evidence="3">DUF222 domain-containing protein</fullName>
    </recommendedName>
</protein>
<evidence type="ECO:0000313" key="1">
    <source>
        <dbReference type="EMBL" id="GAA1150774.1"/>
    </source>
</evidence>
<evidence type="ECO:0000313" key="2">
    <source>
        <dbReference type="Proteomes" id="UP001499979"/>
    </source>
</evidence>
<sequence>MTATDPHAPLRQAGFDDAEIQALEHVWRNDAIRRVLDPVAAEVRDWGGTVAAAFDAVQHGLTFGDVINYLAHGFTAHQVHVLLRDPNCQRILTSPAASDDAGFLGRQSIPRQVVVNVLRIAHTPDEAGSFLDQYENALDSGDAGQQAVDELAAAFQTQIALGGVAPEPHCGCRL</sequence>
<proteinExistence type="predicted"/>
<dbReference type="Proteomes" id="UP001499979">
    <property type="component" value="Unassembled WGS sequence"/>
</dbReference>
<organism evidence="1 2">
    <name type="scientific">Nocardioides aquiterrae</name>
    <dbReference type="NCBI Taxonomy" id="203799"/>
    <lineage>
        <taxon>Bacteria</taxon>
        <taxon>Bacillati</taxon>
        <taxon>Actinomycetota</taxon>
        <taxon>Actinomycetes</taxon>
        <taxon>Propionibacteriales</taxon>
        <taxon>Nocardioidaceae</taxon>
        <taxon>Nocardioides</taxon>
    </lineage>
</organism>
<evidence type="ECO:0008006" key="3">
    <source>
        <dbReference type="Google" id="ProtNLM"/>
    </source>
</evidence>
<dbReference type="EMBL" id="BAAAJE010000016">
    <property type="protein sequence ID" value="GAA1150774.1"/>
    <property type="molecule type" value="Genomic_DNA"/>
</dbReference>